<feature type="transmembrane region" description="Helical" evidence="1">
    <location>
        <begin position="330"/>
        <end position="355"/>
    </location>
</feature>
<feature type="transmembrane region" description="Helical" evidence="1">
    <location>
        <begin position="78"/>
        <end position="97"/>
    </location>
</feature>
<feature type="transmembrane region" description="Helical" evidence="1">
    <location>
        <begin position="399"/>
        <end position="418"/>
    </location>
</feature>
<dbReference type="AlphaFoldDB" id="A0AA42J2T2"/>
<keyword evidence="1" id="KW-0472">Membrane</keyword>
<sequence length="516" mass="59110">MYQERMRLGAALILSFALSEFIIFGGLGIAVPLVVGIFYTLVLILDKDKLKGKTLTKWCIPVLLITLCFPLFDNDTLKFFNLLLLFMLLIIHISELYNLNTYEPYTIHWLLNHCSLGIIKPFECFGKAIQDVKVENEQIPEGKGQFIKKIIIGVIISIPILLMAGFLLISADAAFQGVMNLFLDKIEIDLFYIVTRATCISLLFIPCIGFFKNLEQPIEQVEGQKDTCADAYEDDEVKIQWKLSTKKVDFTIGMTVCTLLIGLYLVYCMAQLSYFVSAFGGILPSDFTYSEYARRGFFEMLPIALLNIGIVAGLNLAVQGKGEKKKAKWLKGYSVCFIGFTMFIILTAFAKMIMYMSEYGLTIKRVYVTWFLILSLLSIVLIGISLFKSHFRIIKKLMITFMVLYIGLNYCNVDYLIAKYNGYLYETQQVEVERSFDDLSLSSVGPFIEMKSKHYNDYIESYTWEIEYKNQWESWNLAKYHASQLIQQEGHAVIKDDISMDMLGIDVAKLRRGYDD</sequence>
<feature type="transmembrane region" description="Helical" evidence="1">
    <location>
        <begin position="367"/>
        <end position="387"/>
    </location>
</feature>
<proteinExistence type="predicted"/>
<dbReference type="Proteomes" id="UP001169242">
    <property type="component" value="Unassembled WGS sequence"/>
</dbReference>
<evidence type="ECO:0000313" key="3">
    <source>
        <dbReference type="Proteomes" id="UP001169242"/>
    </source>
</evidence>
<accession>A0AA42J2T2</accession>
<protein>
    <submittedName>
        <fullName evidence="2">DUF4173 domain-containing protein</fullName>
    </submittedName>
</protein>
<evidence type="ECO:0000256" key="1">
    <source>
        <dbReference type="SAM" id="Phobius"/>
    </source>
</evidence>
<evidence type="ECO:0000313" key="2">
    <source>
        <dbReference type="EMBL" id="MDA3733471.1"/>
    </source>
</evidence>
<feature type="transmembrane region" description="Helical" evidence="1">
    <location>
        <begin position="12"/>
        <end position="43"/>
    </location>
</feature>
<dbReference type="EMBL" id="JAQIFT010000062">
    <property type="protein sequence ID" value="MDA3733471.1"/>
    <property type="molecule type" value="Genomic_DNA"/>
</dbReference>
<gene>
    <name evidence="2" type="ORF">PBV87_18485</name>
</gene>
<reference evidence="2" key="1">
    <citation type="journal article" date="2023" name="Int. J. Syst. Evol. Microbiol.">
        <title>&lt;i&gt;Holtiella tumoricola&lt;/i&gt; gen. nov. sp. nov., isolated from a human clinical sample.</title>
        <authorList>
            <person name="Allen-Vercoe E."/>
            <person name="Daigneault M.C."/>
            <person name="Vancuren S.J."/>
            <person name="Cochrane K."/>
            <person name="O'Neal L.L."/>
            <person name="Sankaranarayanan K."/>
            <person name="Lawson P.A."/>
        </authorList>
    </citation>
    <scope>NUCLEOTIDE SEQUENCE</scope>
    <source>
        <strain evidence="2">CC70A</strain>
    </source>
</reference>
<organism evidence="2 3">
    <name type="scientific">Holtiella tumoricola</name>
    <dbReference type="NCBI Taxonomy" id="3018743"/>
    <lineage>
        <taxon>Bacteria</taxon>
        <taxon>Bacillati</taxon>
        <taxon>Bacillota</taxon>
        <taxon>Clostridia</taxon>
        <taxon>Lachnospirales</taxon>
        <taxon>Cellulosilyticaceae</taxon>
        <taxon>Holtiella</taxon>
    </lineage>
</organism>
<name>A0AA42J2T2_9FIRM</name>
<keyword evidence="1" id="KW-0812">Transmembrane</keyword>
<feature type="transmembrane region" description="Helical" evidence="1">
    <location>
        <begin position="150"/>
        <end position="170"/>
    </location>
</feature>
<dbReference type="RefSeq" id="WP_271013290.1">
    <property type="nucleotide sequence ID" value="NZ_JAQIFT010000062.1"/>
</dbReference>
<dbReference type="InterPro" id="IPR025291">
    <property type="entry name" value="DUF4153"/>
</dbReference>
<keyword evidence="3" id="KW-1185">Reference proteome</keyword>
<feature type="transmembrane region" description="Helical" evidence="1">
    <location>
        <begin position="190"/>
        <end position="211"/>
    </location>
</feature>
<feature type="transmembrane region" description="Helical" evidence="1">
    <location>
        <begin position="250"/>
        <end position="276"/>
    </location>
</feature>
<keyword evidence="1" id="KW-1133">Transmembrane helix</keyword>
<comment type="caution">
    <text evidence="2">The sequence shown here is derived from an EMBL/GenBank/DDBJ whole genome shotgun (WGS) entry which is preliminary data.</text>
</comment>
<feature type="transmembrane region" description="Helical" evidence="1">
    <location>
        <begin position="296"/>
        <end position="318"/>
    </location>
</feature>
<dbReference type="Pfam" id="PF13687">
    <property type="entry name" value="DUF4153"/>
    <property type="match status" value="1"/>
</dbReference>